<evidence type="ECO:0000256" key="2">
    <source>
        <dbReference type="SAM" id="SignalP"/>
    </source>
</evidence>
<feature type="chain" id="PRO_5032922309" description="Lipoprotein" evidence="2">
    <location>
        <begin position="24"/>
        <end position="86"/>
    </location>
</feature>
<reference evidence="3 4" key="1">
    <citation type="submission" date="2020-01" db="EMBL/GenBank/DDBJ databases">
        <title>Novel species isolated from a subtropical stream in China.</title>
        <authorList>
            <person name="Lu H."/>
        </authorList>
    </citation>
    <scope>NUCLEOTIDE SEQUENCE [LARGE SCALE GENOMIC DNA]</scope>
    <source>
        <strain evidence="3 4">FT82W</strain>
    </source>
</reference>
<feature type="signal peptide" evidence="2">
    <location>
        <begin position="1"/>
        <end position="23"/>
    </location>
</feature>
<organism evidence="3 4">
    <name type="scientific">Duganella vulcania</name>
    <dbReference type="NCBI Taxonomy" id="2692166"/>
    <lineage>
        <taxon>Bacteria</taxon>
        <taxon>Pseudomonadati</taxon>
        <taxon>Pseudomonadota</taxon>
        <taxon>Betaproteobacteria</taxon>
        <taxon>Burkholderiales</taxon>
        <taxon>Oxalobacteraceae</taxon>
        <taxon>Telluria group</taxon>
        <taxon>Duganella</taxon>
    </lineage>
</organism>
<evidence type="ECO:0000313" key="4">
    <source>
        <dbReference type="Proteomes" id="UP000470302"/>
    </source>
</evidence>
<feature type="region of interest" description="Disordered" evidence="1">
    <location>
        <begin position="33"/>
        <end position="56"/>
    </location>
</feature>
<evidence type="ECO:0008006" key="5">
    <source>
        <dbReference type="Google" id="ProtNLM"/>
    </source>
</evidence>
<dbReference type="Proteomes" id="UP000470302">
    <property type="component" value="Unassembled WGS sequence"/>
</dbReference>
<evidence type="ECO:0000256" key="1">
    <source>
        <dbReference type="SAM" id="MobiDB-lite"/>
    </source>
</evidence>
<protein>
    <recommendedName>
        <fullName evidence="5">Lipoprotein</fullName>
    </recommendedName>
</protein>
<dbReference type="RefSeq" id="WP_161099012.1">
    <property type="nucleotide sequence ID" value="NZ_WWCW01000108.1"/>
</dbReference>
<gene>
    <name evidence="3" type="ORF">GTP91_23880</name>
</gene>
<keyword evidence="2" id="KW-0732">Signal</keyword>
<name>A0A845GBG8_9BURK</name>
<comment type="caution">
    <text evidence="3">The sequence shown here is derived from an EMBL/GenBank/DDBJ whole genome shotgun (WGS) entry which is preliminary data.</text>
</comment>
<evidence type="ECO:0000313" key="3">
    <source>
        <dbReference type="EMBL" id="MYM90198.1"/>
    </source>
</evidence>
<proteinExistence type="predicted"/>
<dbReference type="AlphaFoldDB" id="A0A845GBG8"/>
<sequence length="86" mass="8657">MNSKQFWVLGGICVALLAGCASTGDTSATAPAQASAAADCRSSEPTTGTSIRRRDCSSDAKMVSADDFKNLQRDSVGVGTGIGGAK</sequence>
<accession>A0A845GBG8</accession>
<dbReference type="EMBL" id="WWCW01000108">
    <property type="protein sequence ID" value="MYM90198.1"/>
    <property type="molecule type" value="Genomic_DNA"/>
</dbReference>
<dbReference type="PROSITE" id="PS51257">
    <property type="entry name" value="PROKAR_LIPOPROTEIN"/>
    <property type="match status" value="1"/>
</dbReference>